<feature type="compositionally biased region" description="Polar residues" evidence="1">
    <location>
        <begin position="13"/>
        <end position="22"/>
    </location>
</feature>
<evidence type="ECO:0000313" key="2">
    <source>
        <dbReference type="EMBL" id="KMZ96443.1"/>
    </source>
</evidence>
<reference evidence="2 3" key="1">
    <citation type="submission" date="2011-09" db="EMBL/GenBank/DDBJ databases">
        <title>The Genome Sequence of Plasmodium vivax North Korean.</title>
        <authorList>
            <consortium name="The Broad Institute Genome Sequencing Platform"/>
            <consortium name="The Broad Institute Genome Sequencing Center for Infectious Disease"/>
            <person name="Neafsey D."/>
            <person name="Carlton J."/>
            <person name="Barnwell J."/>
            <person name="Collins W."/>
            <person name="Escalante A."/>
            <person name="Mullikin J."/>
            <person name="Saul A."/>
            <person name="Guigo R."/>
            <person name="Camara F."/>
            <person name="Young S.K."/>
            <person name="Zeng Q."/>
            <person name="Gargeya S."/>
            <person name="Fitzgerald M."/>
            <person name="Haas B."/>
            <person name="Abouelleil A."/>
            <person name="Alvarado L."/>
            <person name="Arachchi H.M."/>
            <person name="Berlin A."/>
            <person name="Brown A."/>
            <person name="Chapman S.B."/>
            <person name="Chen Z."/>
            <person name="Dunbar C."/>
            <person name="Freedman E."/>
            <person name="Gearin G."/>
            <person name="Gellesch M."/>
            <person name="Goldberg J."/>
            <person name="Griggs A."/>
            <person name="Gujja S."/>
            <person name="Heiman D."/>
            <person name="Howarth C."/>
            <person name="Larson L."/>
            <person name="Lui A."/>
            <person name="MacDonald P.J.P."/>
            <person name="Montmayeur A."/>
            <person name="Murphy C."/>
            <person name="Neiman D."/>
            <person name="Pearson M."/>
            <person name="Priest M."/>
            <person name="Roberts A."/>
            <person name="Saif S."/>
            <person name="Shea T."/>
            <person name="Shenoy N."/>
            <person name="Sisk P."/>
            <person name="Stolte C."/>
            <person name="Sykes S."/>
            <person name="Wortman J."/>
            <person name="Nusbaum C."/>
            <person name="Birren B."/>
        </authorList>
    </citation>
    <scope>NUCLEOTIDE SEQUENCE [LARGE SCALE GENOMIC DNA]</scope>
    <source>
        <strain evidence="2 3">North Korean</strain>
    </source>
</reference>
<feature type="region of interest" description="Disordered" evidence="1">
    <location>
        <begin position="1"/>
        <end position="22"/>
    </location>
</feature>
<dbReference type="EMBL" id="KQ235604">
    <property type="protein sequence ID" value="KMZ96443.1"/>
    <property type="molecule type" value="Genomic_DNA"/>
</dbReference>
<dbReference type="AlphaFoldDB" id="A0A0J9W720"/>
<evidence type="ECO:0000313" key="3">
    <source>
        <dbReference type="Proteomes" id="UP000053239"/>
    </source>
</evidence>
<protein>
    <submittedName>
        <fullName evidence="2">Uncharacterized protein</fullName>
    </submittedName>
</protein>
<name>A0A0J9W720_PLAVI</name>
<gene>
    <name evidence="2" type="ORF">PVNG_05428</name>
</gene>
<organism evidence="2 3">
    <name type="scientific">Plasmodium vivax North Korean</name>
    <dbReference type="NCBI Taxonomy" id="1035514"/>
    <lineage>
        <taxon>Eukaryota</taxon>
        <taxon>Sar</taxon>
        <taxon>Alveolata</taxon>
        <taxon>Apicomplexa</taxon>
        <taxon>Aconoidasida</taxon>
        <taxon>Haemosporida</taxon>
        <taxon>Plasmodiidae</taxon>
        <taxon>Plasmodium</taxon>
        <taxon>Plasmodium (Plasmodium)</taxon>
    </lineage>
</organism>
<dbReference type="OrthoDB" id="10373457at2759"/>
<accession>A0A0J9W720</accession>
<evidence type="ECO:0000256" key="1">
    <source>
        <dbReference type="SAM" id="MobiDB-lite"/>
    </source>
</evidence>
<sequence length="61" mass="7316">MENNGLNEELSVNDKNNGLNNVTESLHTYEELSKNRSDTIKSYREKLKNIYFISKFYERRK</sequence>
<dbReference type="Proteomes" id="UP000053239">
    <property type="component" value="Unassembled WGS sequence"/>
</dbReference>
<proteinExistence type="predicted"/>